<evidence type="ECO:0000313" key="3">
    <source>
        <dbReference type="Proteomes" id="UP001054252"/>
    </source>
</evidence>
<name>A0AAV5MMS1_9ROSI</name>
<gene>
    <name evidence="2" type="ORF">SLEP1_g56876</name>
</gene>
<feature type="region of interest" description="Disordered" evidence="1">
    <location>
        <begin position="1"/>
        <end position="27"/>
    </location>
</feature>
<keyword evidence="3" id="KW-1185">Reference proteome</keyword>
<evidence type="ECO:0000256" key="1">
    <source>
        <dbReference type="SAM" id="MobiDB-lite"/>
    </source>
</evidence>
<dbReference type="AlphaFoldDB" id="A0AAV5MMS1"/>
<organism evidence="2 3">
    <name type="scientific">Rubroshorea leprosula</name>
    <dbReference type="NCBI Taxonomy" id="152421"/>
    <lineage>
        <taxon>Eukaryota</taxon>
        <taxon>Viridiplantae</taxon>
        <taxon>Streptophyta</taxon>
        <taxon>Embryophyta</taxon>
        <taxon>Tracheophyta</taxon>
        <taxon>Spermatophyta</taxon>
        <taxon>Magnoliopsida</taxon>
        <taxon>eudicotyledons</taxon>
        <taxon>Gunneridae</taxon>
        <taxon>Pentapetalae</taxon>
        <taxon>rosids</taxon>
        <taxon>malvids</taxon>
        <taxon>Malvales</taxon>
        <taxon>Dipterocarpaceae</taxon>
        <taxon>Rubroshorea</taxon>
    </lineage>
</organism>
<comment type="caution">
    <text evidence="2">The sequence shown here is derived from an EMBL/GenBank/DDBJ whole genome shotgun (WGS) entry which is preliminary data.</text>
</comment>
<reference evidence="2 3" key="1">
    <citation type="journal article" date="2021" name="Commun. Biol.">
        <title>The genome of Shorea leprosula (Dipterocarpaceae) highlights the ecological relevance of drought in aseasonal tropical rainforests.</title>
        <authorList>
            <person name="Ng K.K.S."/>
            <person name="Kobayashi M.J."/>
            <person name="Fawcett J.A."/>
            <person name="Hatakeyama M."/>
            <person name="Paape T."/>
            <person name="Ng C.H."/>
            <person name="Ang C.C."/>
            <person name="Tnah L.H."/>
            <person name="Lee C.T."/>
            <person name="Nishiyama T."/>
            <person name="Sese J."/>
            <person name="O'Brien M.J."/>
            <person name="Copetti D."/>
            <person name="Mohd Noor M.I."/>
            <person name="Ong R.C."/>
            <person name="Putra M."/>
            <person name="Sireger I.Z."/>
            <person name="Indrioko S."/>
            <person name="Kosugi Y."/>
            <person name="Izuno A."/>
            <person name="Isagi Y."/>
            <person name="Lee S.L."/>
            <person name="Shimizu K.K."/>
        </authorList>
    </citation>
    <scope>NUCLEOTIDE SEQUENCE [LARGE SCALE GENOMIC DNA]</scope>
    <source>
        <strain evidence="2">214</strain>
    </source>
</reference>
<dbReference type="EMBL" id="BPVZ01000344">
    <property type="protein sequence ID" value="GKV50163.1"/>
    <property type="molecule type" value="Genomic_DNA"/>
</dbReference>
<dbReference type="Proteomes" id="UP001054252">
    <property type="component" value="Unassembled WGS sequence"/>
</dbReference>
<evidence type="ECO:0000313" key="2">
    <source>
        <dbReference type="EMBL" id="GKV50163.1"/>
    </source>
</evidence>
<sequence length="177" mass="19353">MGEEERRDLIEKMKTSTSLCTEPAPSPLCTEPAPSPLCTEPAPLLLHRTQFACTHHRQSYTLHPPLHTCPQSYRPAPCSAPDLPPAPKSHAFCAKSPAPFCTRIACTLHQPSPAIMPCMPEPSYPPYAPLLHRALPLQRGLASCTSLALRPIPCPCLLHTTSIQKKQPMPDKIGIID</sequence>
<feature type="compositionally biased region" description="Basic and acidic residues" evidence="1">
    <location>
        <begin position="1"/>
        <end position="14"/>
    </location>
</feature>
<protein>
    <submittedName>
        <fullName evidence="2">Uncharacterized protein</fullName>
    </submittedName>
</protein>
<accession>A0AAV5MMS1</accession>
<proteinExistence type="predicted"/>